<dbReference type="SUPFAM" id="SSF51126">
    <property type="entry name" value="Pectin lyase-like"/>
    <property type="match status" value="1"/>
</dbReference>
<dbReference type="InterPro" id="IPR011050">
    <property type="entry name" value="Pectin_lyase_fold/virulence"/>
</dbReference>
<feature type="domain" description="Right handed beta helix" evidence="1">
    <location>
        <begin position="130"/>
        <end position="323"/>
    </location>
</feature>
<dbReference type="Gene3D" id="2.160.20.10">
    <property type="entry name" value="Single-stranded right-handed beta-helix, Pectin lyase-like"/>
    <property type="match status" value="1"/>
</dbReference>
<name>A0A2G3DUN8_9FIRM</name>
<dbReference type="EMBL" id="PDYH01000060">
    <property type="protein sequence ID" value="PHU39095.1"/>
    <property type="molecule type" value="Genomic_DNA"/>
</dbReference>
<dbReference type="InterPro" id="IPR012334">
    <property type="entry name" value="Pectin_lyas_fold"/>
</dbReference>
<dbReference type="Proteomes" id="UP000224317">
    <property type="component" value="Unassembled WGS sequence"/>
</dbReference>
<dbReference type="SMART" id="SM00710">
    <property type="entry name" value="PbH1"/>
    <property type="match status" value="8"/>
</dbReference>
<dbReference type="Proteomes" id="UP000225889">
    <property type="component" value="Unassembled WGS sequence"/>
</dbReference>
<evidence type="ECO:0000313" key="3">
    <source>
        <dbReference type="EMBL" id="PHU39095.1"/>
    </source>
</evidence>
<proteinExistence type="predicted"/>
<accession>A0A2G3DUN8</accession>
<dbReference type="InterPro" id="IPR039448">
    <property type="entry name" value="Beta_helix"/>
</dbReference>
<evidence type="ECO:0000313" key="4">
    <source>
        <dbReference type="Proteomes" id="UP000224317"/>
    </source>
</evidence>
<dbReference type="PROSITE" id="PS51257">
    <property type="entry name" value="PROKAR_LIPOPROTEIN"/>
    <property type="match status" value="1"/>
</dbReference>
<gene>
    <name evidence="3" type="ORF">CSX00_13560</name>
    <name evidence="2" type="ORF">CSX01_08495</name>
</gene>
<dbReference type="EMBL" id="PDYF01000013">
    <property type="protein sequence ID" value="PHU34724.1"/>
    <property type="molecule type" value="Genomic_DNA"/>
</dbReference>
<keyword evidence="4" id="KW-1185">Reference proteome</keyword>
<dbReference type="Pfam" id="PF13229">
    <property type="entry name" value="Beta_helix"/>
    <property type="match status" value="1"/>
</dbReference>
<evidence type="ECO:0000313" key="2">
    <source>
        <dbReference type="EMBL" id="PHU34724.1"/>
    </source>
</evidence>
<sequence>MHYRSKIFASLFLTAVLALGCAPSNQKVKAATNKIVVGADAPTISDAIDMAVSGDTIVVPAGNYIEQLYIETDGISIVGEDGAILDGSTITPNSRDNSMICVNASDVSIANLEIKEFKLDGPSTSIVPIGIEVDGGSSNITISHCKIHDMGCIYKNDSDAYNAHGILVSAPVDEPIDGITIDGCELYNLSLGNSESLALNGNVSNFIVSNNYIHNCDNIGIDAIGYEKAEEYDEADRARNGEIVSNIVEYVSSDPEVNVTYDDKCAGGIYVDGARDIEIYGNSVSFCDIGIEVASEHVGTFVTGINVHDNELKNNNAFAGISFGGYDVSNTGSATSCVFKNNNILNTAGTCFKVQYACNSSNIISDNVFDAQGTAVKYQEMYGEYSAGNTVVGNN</sequence>
<organism evidence="2 5">
    <name type="scientific">Pseudobutyrivibrio ruminis</name>
    <dbReference type="NCBI Taxonomy" id="46206"/>
    <lineage>
        <taxon>Bacteria</taxon>
        <taxon>Bacillati</taxon>
        <taxon>Bacillota</taxon>
        <taxon>Clostridia</taxon>
        <taxon>Lachnospirales</taxon>
        <taxon>Lachnospiraceae</taxon>
        <taxon>Pseudobutyrivibrio</taxon>
    </lineage>
</organism>
<evidence type="ECO:0000313" key="5">
    <source>
        <dbReference type="Proteomes" id="UP000225889"/>
    </source>
</evidence>
<reference evidence="2" key="1">
    <citation type="submission" date="2017-10" db="EMBL/GenBank/DDBJ databases">
        <title>Resolving the taxonomy of Roseburia spp., Eubacterium rectale and Agathobacter spp. through phylogenomic analysis.</title>
        <authorList>
            <person name="Sheridan P.O."/>
            <person name="Walker A.W."/>
            <person name="Duncan S.H."/>
            <person name="Scott K.P."/>
            <person name="Toole P.W.O."/>
            <person name="Luis P."/>
            <person name="Flint H.J."/>
        </authorList>
    </citation>
    <scope>NUCLEOTIDE SEQUENCE [LARGE SCALE GENOMIC DNA]</scope>
    <source>
        <strain evidence="3">JK10</strain>
        <strain evidence="2">JK626</strain>
    </source>
</reference>
<evidence type="ECO:0000259" key="1">
    <source>
        <dbReference type="Pfam" id="PF13229"/>
    </source>
</evidence>
<dbReference type="InterPro" id="IPR006626">
    <property type="entry name" value="PbH1"/>
</dbReference>
<dbReference type="RefSeq" id="WP_099392078.1">
    <property type="nucleotide sequence ID" value="NZ_PDYF01000013.1"/>
</dbReference>
<reference evidence="2" key="2">
    <citation type="submission" date="2017-10" db="EMBL/GenBank/DDBJ databases">
        <authorList>
            <person name="Banno H."/>
            <person name="Chua N.-H."/>
        </authorList>
    </citation>
    <scope>NUCLEOTIDE SEQUENCE [LARGE SCALE GENOMIC DNA]</scope>
    <source>
        <strain evidence="3">JK10</strain>
        <strain evidence="2">JK626</strain>
    </source>
</reference>
<protein>
    <recommendedName>
        <fullName evidence="1">Right handed beta helix domain-containing protein</fullName>
    </recommendedName>
</protein>
<dbReference type="AlphaFoldDB" id="A0A2G3DUN8"/>
<comment type="caution">
    <text evidence="2">The sequence shown here is derived from an EMBL/GenBank/DDBJ whole genome shotgun (WGS) entry which is preliminary data.</text>
</comment>